<protein>
    <recommendedName>
        <fullName evidence="3">RNase H type-1 domain-containing protein</fullName>
    </recommendedName>
</protein>
<sequence>MSESEENKKLKEKYSKDNYFAIIYLKGGCSNGNTKISSRDTSAWMYYIEFPSSRKNIQVNDKSHANYVLEATTMKSQNRMTLEVMKEAMKEAINLGINKNKLLFVTDYNDLAKGINSWSKKWLINGFRNSKGNFIVDKDLWKNLIDTYDQNFPNSEVLFLVKGKNTDLPQFKSGMQIVTDFVNSRTEFNK</sequence>
<gene>
    <name evidence="1" type="ORF">LDX53_01930</name>
</gene>
<dbReference type="AlphaFoldDB" id="A0AA47B4J2"/>
<dbReference type="GO" id="GO:0003676">
    <property type="term" value="F:nucleic acid binding"/>
    <property type="evidence" value="ECO:0007669"/>
    <property type="project" value="InterPro"/>
</dbReference>
<proteinExistence type="predicted"/>
<dbReference type="Proteomes" id="UP001164557">
    <property type="component" value="Chromosome"/>
</dbReference>
<dbReference type="InterPro" id="IPR012337">
    <property type="entry name" value="RNaseH-like_sf"/>
</dbReference>
<dbReference type="Gene3D" id="3.30.420.10">
    <property type="entry name" value="Ribonuclease H-like superfamily/Ribonuclease H"/>
    <property type="match status" value="1"/>
</dbReference>
<organism evidence="1 2">
    <name type="scientific">Lactobacillus helsingborgensis</name>
    <dbReference type="NCBI Taxonomy" id="1218494"/>
    <lineage>
        <taxon>Bacteria</taxon>
        <taxon>Bacillati</taxon>
        <taxon>Bacillota</taxon>
        <taxon>Bacilli</taxon>
        <taxon>Lactobacillales</taxon>
        <taxon>Lactobacillaceae</taxon>
        <taxon>Lactobacillus</taxon>
    </lineage>
</organism>
<evidence type="ECO:0000313" key="1">
    <source>
        <dbReference type="EMBL" id="UZX30013.1"/>
    </source>
</evidence>
<reference evidence="1" key="1">
    <citation type="submission" date="2021-09" db="EMBL/GenBank/DDBJ databases">
        <title>Lactobacillus species from Apis mellifera, Switzerland.</title>
        <authorList>
            <person name="Pfister J."/>
            <person name="Brown A."/>
            <person name="Neumann P."/>
            <person name="Collaud A."/>
            <person name="Retschnig G."/>
            <person name="Perreten V."/>
        </authorList>
    </citation>
    <scope>NUCLEOTIDE SEQUENCE</scope>
    <source>
        <strain evidence="1">IBH002</strain>
    </source>
</reference>
<dbReference type="EMBL" id="CP084389">
    <property type="protein sequence ID" value="UZX30013.1"/>
    <property type="molecule type" value="Genomic_DNA"/>
</dbReference>
<dbReference type="RefSeq" id="WP_046326760.1">
    <property type="nucleotide sequence ID" value="NZ_CP084389.1"/>
</dbReference>
<dbReference type="InterPro" id="IPR036397">
    <property type="entry name" value="RNaseH_sf"/>
</dbReference>
<accession>A0AA47B4J2</accession>
<dbReference type="SUPFAM" id="SSF53098">
    <property type="entry name" value="Ribonuclease H-like"/>
    <property type="match status" value="1"/>
</dbReference>
<evidence type="ECO:0008006" key="3">
    <source>
        <dbReference type="Google" id="ProtNLM"/>
    </source>
</evidence>
<keyword evidence="2" id="KW-1185">Reference proteome</keyword>
<name>A0AA47B4J2_9LACO</name>
<evidence type="ECO:0000313" key="2">
    <source>
        <dbReference type="Proteomes" id="UP001164557"/>
    </source>
</evidence>